<evidence type="ECO:0000313" key="3">
    <source>
        <dbReference type="Proteomes" id="UP001161325"/>
    </source>
</evidence>
<organism evidence="2 3">
    <name type="scientific">Roseisolibacter agri</name>
    <dbReference type="NCBI Taxonomy" id="2014610"/>
    <lineage>
        <taxon>Bacteria</taxon>
        <taxon>Pseudomonadati</taxon>
        <taxon>Gemmatimonadota</taxon>
        <taxon>Gemmatimonadia</taxon>
        <taxon>Gemmatimonadales</taxon>
        <taxon>Gemmatimonadaceae</taxon>
        <taxon>Roseisolibacter</taxon>
    </lineage>
</organism>
<evidence type="ECO:0000313" key="2">
    <source>
        <dbReference type="EMBL" id="GLC26859.1"/>
    </source>
</evidence>
<accession>A0AA37Q5T3</accession>
<evidence type="ECO:0000256" key="1">
    <source>
        <dbReference type="SAM" id="MobiDB-lite"/>
    </source>
</evidence>
<protein>
    <submittedName>
        <fullName evidence="2">Uncharacterized protein</fullName>
    </submittedName>
</protein>
<proteinExistence type="predicted"/>
<reference evidence="2" key="1">
    <citation type="submission" date="2022-08" db="EMBL/GenBank/DDBJ databases">
        <title>Draft genome sequencing of Roseisolibacter agri AW1220.</title>
        <authorList>
            <person name="Tobiishi Y."/>
            <person name="Tonouchi A."/>
        </authorList>
    </citation>
    <scope>NUCLEOTIDE SEQUENCE</scope>
    <source>
        <strain evidence="2">AW1220</strain>
    </source>
</reference>
<comment type="caution">
    <text evidence="2">The sequence shown here is derived from an EMBL/GenBank/DDBJ whole genome shotgun (WGS) entry which is preliminary data.</text>
</comment>
<dbReference type="AlphaFoldDB" id="A0AA37Q5T3"/>
<dbReference type="Proteomes" id="UP001161325">
    <property type="component" value="Unassembled WGS sequence"/>
</dbReference>
<keyword evidence="3" id="KW-1185">Reference proteome</keyword>
<dbReference type="EMBL" id="BRXS01000005">
    <property type="protein sequence ID" value="GLC26859.1"/>
    <property type="molecule type" value="Genomic_DNA"/>
</dbReference>
<feature type="compositionally biased region" description="Basic and acidic residues" evidence="1">
    <location>
        <begin position="1"/>
        <end position="25"/>
    </location>
</feature>
<name>A0AA37Q5T3_9BACT</name>
<gene>
    <name evidence="2" type="ORF">rosag_33720</name>
</gene>
<dbReference type="RefSeq" id="WP_284351310.1">
    <property type="nucleotide sequence ID" value="NZ_BRXS01000005.1"/>
</dbReference>
<feature type="region of interest" description="Disordered" evidence="1">
    <location>
        <begin position="1"/>
        <end position="70"/>
    </location>
</feature>
<sequence length="70" mass="7633">MGETESPFRDPMDPMPPREDRRHGAGPEPAPARPDHDDAVDEASEESFPASDPPSTTPLHPGRPDPHDAR</sequence>